<dbReference type="Pfam" id="PF05135">
    <property type="entry name" value="Phage_connect_1"/>
    <property type="match status" value="1"/>
</dbReference>
<dbReference type="EMBL" id="RCHI01000011">
    <property type="protein sequence ID" value="RLL64295.1"/>
    <property type="molecule type" value="Genomic_DNA"/>
</dbReference>
<name>A0A421BNE3_9RHOB</name>
<accession>A0A421BNE3</accession>
<dbReference type="Proteomes" id="UP000279673">
    <property type="component" value="Unassembled WGS sequence"/>
</dbReference>
<proteinExistence type="predicted"/>
<comment type="caution">
    <text evidence="1">The sequence shown here is derived from an EMBL/GenBank/DDBJ whole genome shotgun (WGS) entry which is preliminary data.</text>
</comment>
<evidence type="ECO:0000313" key="2">
    <source>
        <dbReference type="Proteomes" id="UP000279673"/>
    </source>
</evidence>
<dbReference type="CDD" id="cd08054">
    <property type="entry name" value="gp6"/>
    <property type="match status" value="1"/>
</dbReference>
<dbReference type="Gene3D" id="1.10.3230.30">
    <property type="entry name" value="Phage gp6-like head-tail connector protein"/>
    <property type="match status" value="1"/>
</dbReference>
<dbReference type="AlphaFoldDB" id="A0A421BNE3"/>
<sequence length="94" mass="10061">MSVVTIAELKAQLNLDSDLDDALLAAKIDAAEAYASSFIGAPLPDPLPATIRQAVLMLSAFWYEQREAALTGGNAYSVPFGVHDLLQSQRAWAV</sequence>
<dbReference type="NCBIfam" id="TIGR01560">
    <property type="entry name" value="put_DNA_pack"/>
    <property type="match status" value="1"/>
</dbReference>
<gene>
    <name evidence="1" type="ORF">DYS74_12195</name>
</gene>
<keyword evidence="2" id="KW-1185">Reference proteome</keyword>
<reference evidence="1 2" key="1">
    <citation type="submission" date="2018-10" db="EMBL/GenBank/DDBJ databases">
        <title>Rhodobacter sp . BO-81.</title>
        <authorList>
            <person name="Im W.T."/>
        </authorList>
    </citation>
    <scope>NUCLEOTIDE SEQUENCE [LARGE SCALE GENOMIC DNA]</scope>
    <source>
        <strain evidence="1 2">BO-81</strain>
    </source>
</reference>
<organism evidence="1 2">
    <name type="scientific">Paenirhodobacter hankyongi</name>
    <dbReference type="NCBI Taxonomy" id="2294033"/>
    <lineage>
        <taxon>Bacteria</taxon>
        <taxon>Pseudomonadati</taxon>
        <taxon>Pseudomonadota</taxon>
        <taxon>Alphaproteobacteria</taxon>
        <taxon>Rhodobacterales</taxon>
        <taxon>Rhodobacter group</taxon>
        <taxon>Paenirhodobacter</taxon>
    </lineage>
</organism>
<dbReference type="InterPro" id="IPR006450">
    <property type="entry name" value="Phage_HK97_gp6-like"/>
</dbReference>
<protein>
    <submittedName>
        <fullName evidence="1">Phage gp6-like head-tail connector protein</fullName>
    </submittedName>
</protein>
<evidence type="ECO:0000313" key="1">
    <source>
        <dbReference type="EMBL" id="RLL64295.1"/>
    </source>
</evidence>
<dbReference type="InterPro" id="IPR021146">
    <property type="entry name" value="Phage_gp6-like_head-tail"/>
</dbReference>
<dbReference type="RefSeq" id="WP_121533971.1">
    <property type="nucleotide sequence ID" value="NZ_RCHI01000011.1"/>
</dbReference>